<dbReference type="Pfam" id="PF05037">
    <property type="entry name" value="DUF669"/>
    <property type="match status" value="1"/>
</dbReference>
<name>A0AAD2WV26_STRAG</name>
<proteinExistence type="predicted"/>
<gene>
    <name evidence="1" type="ORF">SAG0164_00745</name>
</gene>
<organism evidence="1 2">
    <name type="scientific">Streptococcus agalactiae MRI Z1-216</name>
    <dbReference type="NCBI Taxonomy" id="1154879"/>
    <lineage>
        <taxon>Bacteria</taxon>
        <taxon>Bacillati</taxon>
        <taxon>Bacillota</taxon>
        <taxon>Bacilli</taxon>
        <taxon>Lactobacillales</taxon>
        <taxon>Streptococcaceae</taxon>
        <taxon>Streptococcus</taxon>
    </lineage>
</organism>
<dbReference type="EMBL" id="ALSF01000083">
    <property type="protein sequence ID" value="EPU38156.1"/>
    <property type="molecule type" value="Genomic_DNA"/>
</dbReference>
<comment type="caution">
    <text evidence="1">The sequence shown here is derived from an EMBL/GenBank/DDBJ whole genome shotgun (WGS) entry which is preliminary data.</text>
</comment>
<dbReference type="AlphaFoldDB" id="A0AAD2WV26"/>
<dbReference type="Proteomes" id="UP000015176">
    <property type="component" value="Unassembled WGS sequence"/>
</dbReference>
<reference evidence="1 2" key="1">
    <citation type="submission" date="2012-07" db="EMBL/GenBank/DDBJ databases">
        <authorList>
            <person name="Moroni P."/>
            <person name="Richards V.P."/>
            <person name="Durkin S.A.S."/>
            <person name="Kim M."/>
            <person name="Pavinski Bitar P.D."/>
            <person name="Stanhope M.J."/>
            <person name="Town C.D."/>
            <person name="Zadoks R.N."/>
            <person name="Venter J.C."/>
        </authorList>
    </citation>
    <scope>NUCLEOTIDE SEQUENCE [LARGE SCALE GENOMIC DNA]</scope>
    <source>
        <strain evidence="1 2">MRI Z1-216</strain>
    </source>
</reference>
<dbReference type="InterPro" id="IPR007731">
    <property type="entry name" value="DUF669"/>
</dbReference>
<protein>
    <recommendedName>
        <fullName evidence="3">DUF669 domain-containing protein</fullName>
    </recommendedName>
</protein>
<evidence type="ECO:0000313" key="2">
    <source>
        <dbReference type="Proteomes" id="UP000015176"/>
    </source>
</evidence>
<sequence>MAGFTTDFSEVKEHAEFKEQPYEMIVYDAYEAINDRNGKKRIVIDYVVRNDIKQEMQNFHLWDEQYPNSQTGKYHIGILMGKAKALGIKEGQHYDSFEAFLNDFKGRTAKVTVKLDEYNGNKYPKVRYANQSEVPNSQHVWKEKTTGFTQAEIEEDDLPF</sequence>
<accession>A0AAD2WV26</accession>
<evidence type="ECO:0008006" key="3">
    <source>
        <dbReference type="Google" id="ProtNLM"/>
    </source>
</evidence>
<dbReference type="RefSeq" id="WP_000896927.1">
    <property type="nucleotide sequence ID" value="NZ_ALSF01000083.1"/>
</dbReference>
<evidence type="ECO:0000313" key="1">
    <source>
        <dbReference type="EMBL" id="EPU38156.1"/>
    </source>
</evidence>